<organism evidence="7 8">
    <name type="scientific">Candidatus Pelethenecus faecipullorum</name>
    <dbReference type="NCBI Taxonomy" id="2840900"/>
    <lineage>
        <taxon>Bacteria</taxon>
        <taxon>Bacillati</taxon>
        <taxon>Mycoplasmatota</taxon>
        <taxon>Mollicutes</taxon>
        <taxon>Candidatus Pelethenecus</taxon>
    </lineage>
</organism>
<dbReference type="Proteomes" id="UP000886758">
    <property type="component" value="Unassembled WGS sequence"/>
</dbReference>
<dbReference type="PANTHER" id="PTHR43298:SF2">
    <property type="entry name" value="FMN_FAD EXPORTER YEEO-RELATED"/>
    <property type="match status" value="1"/>
</dbReference>
<keyword evidence="4" id="KW-0813">Transport</keyword>
<dbReference type="Pfam" id="PF01554">
    <property type="entry name" value="MatE"/>
    <property type="match status" value="1"/>
</dbReference>
<evidence type="ECO:0000256" key="3">
    <source>
        <dbReference type="ARBA" id="ARBA00020268"/>
    </source>
</evidence>
<dbReference type="GO" id="GO:0015297">
    <property type="term" value="F:antiporter activity"/>
    <property type="evidence" value="ECO:0007669"/>
    <property type="project" value="InterPro"/>
</dbReference>
<dbReference type="EMBL" id="DVLF01000115">
    <property type="protein sequence ID" value="HIT50133.1"/>
    <property type="molecule type" value="Genomic_DNA"/>
</dbReference>
<evidence type="ECO:0000256" key="4">
    <source>
        <dbReference type="ARBA" id="ARBA00022448"/>
    </source>
</evidence>
<proteinExistence type="inferred from homology"/>
<dbReference type="GO" id="GO:0042910">
    <property type="term" value="F:xenobiotic transmembrane transporter activity"/>
    <property type="evidence" value="ECO:0007669"/>
    <property type="project" value="InterPro"/>
</dbReference>
<feature type="non-terminal residue" evidence="7">
    <location>
        <position position="1"/>
    </location>
</feature>
<evidence type="ECO:0000256" key="5">
    <source>
        <dbReference type="ARBA" id="ARBA00031636"/>
    </source>
</evidence>
<gene>
    <name evidence="7" type="ORF">IAD46_03805</name>
</gene>
<dbReference type="AlphaFoldDB" id="A0A9D1KJR7"/>
<protein>
    <recommendedName>
        <fullName evidence="3">Probable multidrug resistance protein NorM</fullName>
    </recommendedName>
    <alternativeName>
        <fullName evidence="5">Multidrug-efflux transporter</fullName>
    </alternativeName>
</protein>
<comment type="caution">
    <text evidence="7">The sequence shown here is derived from an EMBL/GenBank/DDBJ whole genome shotgun (WGS) entry which is preliminary data.</text>
</comment>
<dbReference type="PANTHER" id="PTHR43298">
    <property type="entry name" value="MULTIDRUG RESISTANCE PROTEIN NORM-RELATED"/>
    <property type="match status" value="1"/>
</dbReference>
<keyword evidence="6" id="KW-1133">Transmembrane helix</keyword>
<evidence type="ECO:0000256" key="6">
    <source>
        <dbReference type="SAM" id="Phobius"/>
    </source>
</evidence>
<dbReference type="InterPro" id="IPR050222">
    <property type="entry name" value="MATE_MdtK"/>
</dbReference>
<comment type="similarity">
    <text evidence="2">Belongs to the multi antimicrobial extrusion (MATE) (TC 2.A.66.1) family.</text>
</comment>
<comment type="function">
    <text evidence="1">Multidrug efflux pump.</text>
</comment>
<feature type="transmembrane region" description="Helical" evidence="6">
    <location>
        <begin position="64"/>
        <end position="84"/>
    </location>
</feature>
<evidence type="ECO:0000256" key="1">
    <source>
        <dbReference type="ARBA" id="ARBA00003408"/>
    </source>
</evidence>
<reference evidence="7" key="1">
    <citation type="submission" date="2020-10" db="EMBL/GenBank/DDBJ databases">
        <authorList>
            <person name="Gilroy R."/>
        </authorList>
    </citation>
    <scope>NUCLEOTIDE SEQUENCE</scope>
    <source>
        <strain evidence="7">ChiW17-6978</strain>
    </source>
</reference>
<sequence>LLYNAVDLAVVGQFCGDQSLAAVGSTGSLTNLIINLFMGVSIGANVAVARAIGQKNASKVEKLVHTAIIFSVLAGLFFNDFRYFHSQNLVGTDGNDGRFAGFGYALFADLFRRYDFQYVV</sequence>
<accession>A0A9D1KJR7</accession>
<evidence type="ECO:0000256" key="2">
    <source>
        <dbReference type="ARBA" id="ARBA00010199"/>
    </source>
</evidence>
<keyword evidence="6" id="KW-0472">Membrane</keyword>
<reference evidence="7" key="2">
    <citation type="journal article" date="2021" name="PeerJ">
        <title>Extensive microbial diversity within the chicken gut microbiome revealed by metagenomics and culture.</title>
        <authorList>
            <person name="Gilroy R."/>
            <person name="Ravi A."/>
            <person name="Getino M."/>
            <person name="Pursley I."/>
            <person name="Horton D.L."/>
            <person name="Alikhan N.F."/>
            <person name="Baker D."/>
            <person name="Gharbi K."/>
            <person name="Hall N."/>
            <person name="Watson M."/>
            <person name="Adriaenssens E.M."/>
            <person name="Foster-Nyarko E."/>
            <person name="Jarju S."/>
            <person name="Secka A."/>
            <person name="Antonio M."/>
            <person name="Oren A."/>
            <person name="Chaudhuri R.R."/>
            <person name="La Ragione R."/>
            <person name="Hildebrand F."/>
            <person name="Pallen M.J."/>
        </authorList>
    </citation>
    <scope>NUCLEOTIDE SEQUENCE</scope>
    <source>
        <strain evidence="7">ChiW17-6978</strain>
    </source>
</reference>
<evidence type="ECO:0000313" key="8">
    <source>
        <dbReference type="Proteomes" id="UP000886758"/>
    </source>
</evidence>
<keyword evidence="6" id="KW-0812">Transmembrane</keyword>
<dbReference type="GO" id="GO:0005886">
    <property type="term" value="C:plasma membrane"/>
    <property type="evidence" value="ECO:0007669"/>
    <property type="project" value="TreeGrafter"/>
</dbReference>
<dbReference type="InterPro" id="IPR002528">
    <property type="entry name" value="MATE_fam"/>
</dbReference>
<evidence type="ECO:0000313" key="7">
    <source>
        <dbReference type="EMBL" id="HIT50133.1"/>
    </source>
</evidence>
<name>A0A9D1KJR7_9MOLU</name>